<sequence>MGLTSAHEEDGMLKKKMMQQARQVIVLADHTKFGVNGFFHYGSFADIDVLITDREPSSDFMQLLQEKGVEIVIAGEGEEEEND</sequence>
<dbReference type="RefSeq" id="WP_377057824.1">
    <property type="nucleotide sequence ID" value="NZ_JBHLUU010000022.1"/>
</dbReference>
<comment type="caution">
    <text evidence="2">The sequence shown here is derived from an EMBL/GenBank/DDBJ whole genome shotgun (WGS) entry which is preliminary data.</text>
</comment>
<dbReference type="Pfam" id="PF00455">
    <property type="entry name" value="DeoRC"/>
    <property type="match status" value="1"/>
</dbReference>
<dbReference type="Proteomes" id="UP001589738">
    <property type="component" value="Unassembled WGS sequence"/>
</dbReference>
<evidence type="ECO:0000313" key="3">
    <source>
        <dbReference type="Proteomes" id="UP001589738"/>
    </source>
</evidence>
<protein>
    <recommendedName>
        <fullName evidence="1">DeoR-like transcriptional repressor C-terminal sensor domain-containing protein</fullName>
    </recommendedName>
</protein>
<reference evidence="2 3" key="1">
    <citation type="submission" date="2024-09" db="EMBL/GenBank/DDBJ databases">
        <authorList>
            <person name="Sun Q."/>
            <person name="Mori K."/>
        </authorList>
    </citation>
    <scope>NUCLEOTIDE SEQUENCE [LARGE SCALE GENOMIC DNA]</scope>
    <source>
        <strain evidence="2 3">CGMCC 1.9126</strain>
    </source>
</reference>
<dbReference type="PANTHER" id="PTHR30363">
    <property type="entry name" value="HTH-TYPE TRANSCRIPTIONAL REGULATOR SRLR-RELATED"/>
    <property type="match status" value="1"/>
</dbReference>
<dbReference type="InterPro" id="IPR050313">
    <property type="entry name" value="Carb_Metab_HTH_regulators"/>
</dbReference>
<dbReference type="EMBL" id="JBHLUU010000022">
    <property type="protein sequence ID" value="MFC0475099.1"/>
    <property type="molecule type" value="Genomic_DNA"/>
</dbReference>
<proteinExistence type="predicted"/>
<gene>
    <name evidence="2" type="ORF">ACFFHF_07490</name>
</gene>
<evidence type="ECO:0000259" key="1">
    <source>
        <dbReference type="Pfam" id="PF00455"/>
    </source>
</evidence>
<keyword evidence="3" id="KW-1185">Reference proteome</keyword>
<dbReference type="InterPro" id="IPR037171">
    <property type="entry name" value="NagB/RpiA_transferase-like"/>
</dbReference>
<name>A0ABV6KP49_9BACI</name>
<accession>A0ABV6KP49</accession>
<dbReference type="SUPFAM" id="SSF100950">
    <property type="entry name" value="NagB/RpiA/CoA transferase-like"/>
    <property type="match status" value="1"/>
</dbReference>
<dbReference type="InterPro" id="IPR014036">
    <property type="entry name" value="DeoR-like_C"/>
</dbReference>
<organism evidence="2 3">
    <name type="scientific">Robertmurraya beringensis</name>
    <dbReference type="NCBI Taxonomy" id="641660"/>
    <lineage>
        <taxon>Bacteria</taxon>
        <taxon>Bacillati</taxon>
        <taxon>Bacillota</taxon>
        <taxon>Bacilli</taxon>
        <taxon>Bacillales</taxon>
        <taxon>Bacillaceae</taxon>
        <taxon>Robertmurraya</taxon>
    </lineage>
</organism>
<dbReference type="PANTHER" id="PTHR30363:SF51">
    <property type="entry name" value="HTH-TYPE TRANSCRIPTIONAL REPRESSOR GLCR"/>
    <property type="match status" value="1"/>
</dbReference>
<feature type="domain" description="DeoR-like transcriptional repressor C-terminal sensor" evidence="1">
    <location>
        <begin position="2"/>
        <end position="54"/>
    </location>
</feature>
<evidence type="ECO:0000313" key="2">
    <source>
        <dbReference type="EMBL" id="MFC0475099.1"/>
    </source>
</evidence>